<feature type="domain" description="Serine-threonine/tyrosine-protein kinase catalytic" evidence="4">
    <location>
        <begin position="133"/>
        <end position="195"/>
    </location>
</feature>
<dbReference type="GO" id="GO:0004383">
    <property type="term" value="F:guanylate cyclase activity"/>
    <property type="evidence" value="ECO:0007669"/>
    <property type="project" value="TreeGrafter"/>
</dbReference>
<keyword evidence="2" id="KW-0456">Lyase</keyword>
<dbReference type="GO" id="GO:0001653">
    <property type="term" value="F:peptide receptor activity"/>
    <property type="evidence" value="ECO:0007669"/>
    <property type="project" value="TreeGrafter"/>
</dbReference>
<dbReference type="PANTHER" id="PTHR11920:SF40">
    <property type="entry name" value="RECEPTOR-TYPE GUANYLATE CYCLASE GCY-14-RELATED"/>
    <property type="match status" value="1"/>
</dbReference>
<keyword evidence="3" id="KW-1133">Transmembrane helix</keyword>
<dbReference type="SUPFAM" id="SSF56112">
    <property type="entry name" value="Protein kinase-like (PK-like)"/>
    <property type="match status" value="1"/>
</dbReference>
<dbReference type="GO" id="GO:0004672">
    <property type="term" value="F:protein kinase activity"/>
    <property type="evidence" value="ECO:0007669"/>
    <property type="project" value="InterPro"/>
</dbReference>
<evidence type="ECO:0000256" key="2">
    <source>
        <dbReference type="ARBA" id="ARBA00023239"/>
    </source>
</evidence>
<dbReference type="AlphaFoldDB" id="A0A2A2JGR8"/>
<reference evidence="5 6" key="1">
    <citation type="journal article" date="2017" name="Curr. Biol.">
        <title>Genome architecture and evolution of a unichromosomal asexual nematode.</title>
        <authorList>
            <person name="Fradin H."/>
            <person name="Zegar C."/>
            <person name="Gutwein M."/>
            <person name="Lucas J."/>
            <person name="Kovtun M."/>
            <person name="Corcoran D."/>
            <person name="Baugh L.R."/>
            <person name="Kiontke K."/>
            <person name="Gunsalus K."/>
            <person name="Fitch D.H."/>
            <person name="Piano F."/>
        </authorList>
    </citation>
    <scope>NUCLEOTIDE SEQUENCE [LARGE SCALE GENOMIC DNA]</scope>
    <source>
        <strain evidence="5">PF1309</strain>
    </source>
</reference>
<dbReference type="Pfam" id="PF07714">
    <property type="entry name" value="PK_Tyr_Ser-Thr"/>
    <property type="match status" value="1"/>
</dbReference>
<evidence type="ECO:0000259" key="4">
    <source>
        <dbReference type="Pfam" id="PF07714"/>
    </source>
</evidence>
<evidence type="ECO:0000313" key="6">
    <source>
        <dbReference type="Proteomes" id="UP000218231"/>
    </source>
</evidence>
<keyword evidence="6" id="KW-1185">Reference proteome</keyword>
<keyword evidence="3" id="KW-0472">Membrane</keyword>
<dbReference type="GO" id="GO:0004016">
    <property type="term" value="F:adenylate cyclase activity"/>
    <property type="evidence" value="ECO:0007669"/>
    <property type="project" value="TreeGrafter"/>
</dbReference>
<feature type="transmembrane region" description="Helical" evidence="3">
    <location>
        <begin position="36"/>
        <end position="60"/>
    </location>
</feature>
<keyword evidence="1" id="KW-0547">Nucleotide-binding</keyword>
<dbReference type="Proteomes" id="UP000218231">
    <property type="component" value="Unassembled WGS sequence"/>
</dbReference>
<dbReference type="GO" id="GO:0005886">
    <property type="term" value="C:plasma membrane"/>
    <property type="evidence" value="ECO:0007669"/>
    <property type="project" value="TreeGrafter"/>
</dbReference>
<dbReference type="OrthoDB" id="302535at2759"/>
<gene>
    <name evidence="5" type="ORF">WR25_12114</name>
</gene>
<dbReference type="GO" id="GO:0000166">
    <property type="term" value="F:nucleotide binding"/>
    <property type="evidence" value="ECO:0007669"/>
    <property type="project" value="UniProtKB-KW"/>
</dbReference>
<proteinExistence type="predicted"/>
<dbReference type="STRING" id="2018661.A0A2A2JGR8"/>
<accession>A0A2A2JGR8</accession>
<evidence type="ECO:0000256" key="1">
    <source>
        <dbReference type="ARBA" id="ARBA00022741"/>
    </source>
</evidence>
<dbReference type="InterPro" id="IPR050401">
    <property type="entry name" value="Cyclic_nucleotide_synthase"/>
</dbReference>
<dbReference type="GO" id="GO:0007168">
    <property type="term" value="P:receptor guanylyl cyclase signaling pathway"/>
    <property type="evidence" value="ECO:0007669"/>
    <property type="project" value="TreeGrafter"/>
</dbReference>
<dbReference type="Gene3D" id="1.10.510.10">
    <property type="entry name" value="Transferase(Phosphotransferase) domain 1"/>
    <property type="match status" value="1"/>
</dbReference>
<dbReference type="InterPro" id="IPR011009">
    <property type="entry name" value="Kinase-like_dom_sf"/>
</dbReference>
<keyword evidence="3" id="KW-0812">Transmembrane</keyword>
<dbReference type="PANTHER" id="PTHR11920">
    <property type="entry name" value="GUANYLYL CYCLASE"/>
    <property type="match status" value="1"/>
</dbReference>
<organism evidence="5 6">
    <name type="scientific">Diploscapter pachys</name>
    <dbReference type="NCBI Taxonomy" id="2018661"/>
    <lineage>
        <taxon>Eukaryota</taxon>
        <taxon>Metazoa</taxon>
        <taxon>Ecdysozoa</taxon>
        <taxon>Nematoda</taxon>
        <taxon>Chromadorea</taxon>
        <taxon>Rhabditida</taxon>
        <taxon>Rhabditina</taxon>
        <taxon>Rhabditomorpha</taxon>
        <taxon>Rhabditoidea</taxon>
        <taxon>Rhabditidae</taxon>
        <taxon>Diploscapter</taxon>
    </lineage>
</organism>
<dbReference type="InterPro" id="IPR001245">
    <property type="entry name" value="Ser-Thr/Tyr_kinase_cat_dom"/>
</dbReference>
<comment type="caution">
    <text evidence="5">The sequence shown here is derived from an EMBL/GenBank/DDBJ whole genome shotgun (WGS) entry which is preliminary data.</text>
</comment>
<protein>
    <recommendedName>
        <fullName evidence="4">Serine-threonine/tyrosine-protein kinase catalytic domain-containing protein</fullName>
    </recommendedName>
</protein>
<evidence type="ECO:0000256" key="3">
    <source>
        <dbReference type="SAM" id="Phobius"/>
    </source>
</evidence>
<sequence>MRVGNEVWYNWGGNRPLSVPKCGFDGKQCPVDFVSAYLGFVLAGVAVVVLAILAGIYGIYASIRAKHREEERLDSLWKVPHAALKQVSNKGKTENSMRSFTSGPSSTSTKMTLESRIETRNFLFYSYERDPVVALKHQSSRLLLTETERKEMRVMKSLEHDNVCRFIGLCLDSSQMLSIWRYCSRGSLADVIRKVIYSSTLSCPTQVQPNS</sequence>
<name>A0A2A2JGR8_9BILA</name>
<evidence type="ECO:0000313" key="5">
    <source>
        <dbReference type="EMBL" id="PAV60946.1"/>
    </source>
</evidence>
<dbReference type="EMBL" id="LIAE01010443">
    <property type="protein sequence ID" value="PAV60946.1"/>
    <property type="molecule type" value="Genomic_DNA"/>
</dbReference>